<evidence type="ECO:0000256" key="1">
    <source>
        <dbReference type="SAM" id="Coils"/>
    </source>
</evidence>
<accession>A0A8T2QCT6</accession>
<feature type="compositionally biased region" description="Basic and acidic residues" evidence="2">
    <location>
        <begin position="1457"/>
        <end position="1466"/>
    </location>
</feature>
<evidence type="ECO:0000313" key="4">
    <source>
        <dbReference type="Proteomes" id="UP000825935"/>
    </source>
</evidence>
<dbReference type="Proteomes" id="UP000825935">
    <property type="component" value="Chromosome 36"/>
</dbReference>
<feature type="coiled-coil region" evidence="1">
    <location>
        <begin position="778"/>
        <end position="816"/>
    </location>
</feature>
<name>A0A8T2QCT6_CERRI</name>
<evidence type="ECO:0000313" key="3">
    <source>
        <dbReference type="EMBL" id="KAH7281669.1"/>
    </source>
</evidence>
<feature type="compositionally biased region" description="Low complexity" evidence="2">
    <location>
        <begin position="1447"/>
        <end position="1456"/>
    </location>
</feature>
<feature type="compositionally biased region" description="Basic and acidic residues" evidence="2">
    <location>
        <begin position="482"/>
        <end position="498"/>
    </location>
</feature>
<proteinExistence type="predicted"/>
<feature type="compositionally biased region" description="Basic and acidic residues" evidence="2">
    <location>
        <begin position="1140"/>
        <end position="1152"/>
    </location>
</feature>
<gene>
    <name evidence="3" type="ORF">KP509_36G057700</name>
</gene>
<feature type="compositionally biased region" description="Polar residues" evidence="2">
    <location>
        <begin position="1570"/>
        <end position="1589"/>
    </location>
</feature>
<reference evidence="3" key="1">
    <citation type="submission" date="2021-08" db="EMBL/GenBank/DDBJ databases">
        <title>WGS assembly of Ceratopteris richardii.</title>
        <authorList>
            <person name="Marchant D.B."/>
            <person name="Chen G."/>
            <person name="Jenkins J."/>
            <person name="Shu S."/>
            <person name="Leebens-Mack J."/>
            <person name="Grimwood J."/>
            <person name="Schmutz J."/>
            <person name="Soltis P."/>
            <person name="Soltis D."/>
            <person name="Chen Z.-H."/>
        </authorList>
    </citation>
    <scope>NUCLEOTIDE SEQUENCE</scope>
    <source>
        <strain evidence="3">Whitten #5841</strain>
        <tissue evidence="3">Leaf</tissue>
    </source>
</reference>
<organism evidence="3 4">
    <name type="scientific">Ceratopteris richardii</name>
    <name type="common">Triangle waterfern</name>
    <dbReference type="NCBI Taxonomy" id="49495"/>
    <lineage>
        <taxon>Eukaryota</taxon>
        <taxon>Viridiplantae</taxon>
        <taxon>Streptophyta</taxon>
        <taxon>Embryophyta</taxon>
        <taxon>Tracheophyta</taxon>
        <taxon>Polypodiopsida</taxon>
        <taxon>Polypodiidae</taxon>
        <taxon>Polypodiales</taxon>
        <taxon>Pteridineae</taxon>
        <taxon>Pteridaceae</taxon>
        <taxon>Parkerioideae</taxon>
        <taxon>Ceratopteris</taxon>
    </lineage>
</organism>
<evidence type="ECO:0000256" key="2">
    <source>
        <dbReference type="SAM" id="MobiDB-lite"/>
    </source>
</evidence>
<protein>
    <submittedName>
        <fullName evidence="3">Uncharacterized protein</fullName>
    </submittedName>
</protein>
<feature type="region of interest" description="Disordered" evidence="2">
    <location>
        <begin position="1"/>
        <end position="22"/>
    </location>
</feature>
<dbReference type="OMA" id="CCCEIAY"/>
<sequence>MSGLDDKVTGNPANKIEKGIKDTSGITVRSKLEEEYEKLRDQMRWFKNKDGASGKEQNEKVHSGITLSNASNTRTTGCLDGGNELYKQLSLPSNEDMACGDKHNIAGDALQNTETRQTLEYPVGTRYKGIMQRDKASGHVYPVADTMPSTTSPHPSSLPFSHYISKLKQLAPKDLLTVSTRTCSPMETVTDQTYSLNHGSDSPFIGGLRPAPSNDQPENVGAHSPSSTSTFPDSLTYSNPVFELDGDLDPNSAENRSTEVEKGASKTNIIIDGHLDDAGIQSSQQSPQLSCSTEKLHELSSSICTLSEHKVDDFATSLRDCVINIPVTEALNKPRSQTPILKEHKVEDLEIAGHKFRFVNDFSLKRTKENLIEVEKIKSSCQEDKYIRGSSPIKAPTEMQVDANFGRLGSLLGEKHIGWTNAQDWVEKQALSVHSSSFLCANVSAAKQNKSAAKNSNRSLIFSDPCQEDSEAAREGPSPQNHKKEEVVQDVSTGKESESFPSPLEKSGPSGSYCDKIQETFLHHVEQGTMRPNIADCNYDPEDEWRLKIAQLEHDFSRENNSLRSHIDKDVCIKLDELVNALGLIQQLLVNKEHEKEQFAYELQLKMEDCEGKVSLIQEQLNRLIDDVKPILIKDAKGNICFDLQTVEDVCKSQLEKVEKKLSKNVEILRCEMASSIESSQTQTETRIKAGCDALESSVLQKIVGNGTLNSSSGMDAVAELRNELCLMWDEIRQLSKCRDEIREQVGKLTKVAGETQETLKREHSVILAESEVVKRSLKSLKRESAKSRKERQELRREVQEIVQNFQKAVAEIKEDSMREAENTKRLERSLLNDKVCVENVYERVKNTELVVKDDLEHMKSITDEILREKNNSGILEKELMERMDQLSHYYFSALEEVRADLLAVKMIGQDKLQEMEYRWEDIMRKQHQNAIGRGSSLHDLVMDSLESRLSHLEHVLDSSEDLQRAQFKVDSILAITEKDQECASAAAAKAMVSAEKADEVVSSILESFRSEMESARTKSLELQERLQLESQAMTTACSEIRALCADLIQEKNIAVAASSEAKIRSFEIWEGLQNDMMSLRNTLCLINKDKDLTSAAANEAMAAASQAEALLEGLSKAYEEVAALHTGREEGGTPLLTLKDMDSTQEPEDKNSEMEEMKERMQDMVAAISRVAKSTSQLDEEQRKQGMCILDLSKQIMTVTVEKNGILERVSDVSKKVQNMDCSLANLSEALDKVHTSTQYLEKAAAKHETAENAVLADFERRICYLENPFQRDNTPDITDQPVERQQIGAMEKQHLLSLYKEMSSFFKKLQKLEGQEDDASDADKQVQAALTTLGTRVTHLESKVHQIETGTSLATRTLDSRMDIFSSQLKTAIDAAMTAEGKCSALGSELVKVFRTLASSKKESPSKPTEYEENNDPKKHPKSEVPPGSKYKVPPNTSVYRKVSNKGSSTSTDSSSKECSEIESKAFGSKPDVDYQVKNQDIMDTEGLKASQGKTREDQTKCNTHASTHENSSLCYPASISSGYIGVSSANANDSTIHSYKGSASAARMVIHGTDGAVIKMGRKFSLTAHSQSKKQAGEQSEGSSKNPEGDKVWNVVRREDSGVMVLESKLPITHGKLGKRRIECGKKENIHMSSATGDYQMTDIRLNAGRIFVNVSHRSAFISGTRLLKRGDTLTVKSEA</sequence>
<feature type="region of interest" description="Disordered" evidence="2">
    <location>
        <begin position="466"/>
        <end position="510"/>
    </location>
</feature>
<feature type="compositionally biased region" description="Polar residues" evidence="2">
    <location>
        <begin position="190"/>
        <end position="200"/>
    </location>
</feature>
<keyword evidence="1" id="KW-0175">Coiled coil</keyword>
<feature type="region of interest" description="Disordered" evidence="2">
    <location>
        <begin position="1400"/>
        <end position="1467"/>
    </location>
</feature>
<feature type="compositionally biased region" description="Polar residues" evidence="2">
    <location>
        <begin position="224"/>
        <end position="239"/>
    </location>
</feature>
<dbReference type="EMBL" id="CM035441">
    <property type="protein sequence ID" value="KAH7281669.1"/>
    <property type="molecule type" value="Genomic_DNA"/>
</dbReference>
<dbReference type="OrthoDB" id="1920586at2759"/>
<feature type="region of interest" description="Disordered" evidence="2">
    <location>
        <begin position="1570"/>
        <end position="1594"/>
    </location>
</feature>
<feature type="region of interest" description="Disordered" evidence="2">
    <location>
        <begin position="190"/>
        <end position="264"/>
    </location>
</feature>
<feature type="region of interest" description="Disordered" evidence="2">
    <location>
        <begin position="1131"/>
        <end position="1152"/>
    </location>
</feature>
<keyword evidence="4" id="KW-1185">Reference proteome</keyword>
<comment type="caution">
    <text evidence="3">The sequence shown here is derived from an EMBL/GenBank/DDBJ whole genome shotgun (WGS) entry which is preliminary data.</text>
</comment>